<reference evidence="2" key="3">
    <citation type="submission" date="2018-08" db="UniProtKB">
        <authorList>
            <consortium name="EnsemblPlants"/>
        </authorList>
    </citation>
    <scope>IDENTIFICATION</scope>
    <source>
        <strain evidence="2">cv. Bd21</strain>
    </source>
</reference>
<organism evidence="1">
    <name type="scientific">Brachypodium distachyon</name>
    <name type="common">Purple false brome</name>
    <name type="synonym">Trachynia distachya</name>
    <dbReference type="NCBI Taxonomy" id="15368"/>
    <lineage>
        <taxon>Eukaryota</taxon>
        <taxon>Viridiplantae</taxon>
        <taxon>Streptophyta</taxon>
        <taxon>Embryophyta</taxon>
        <taxon>Tracheophyta</taxon>
        <taxon>Spermatophyta</taxon>
        <taxon>Magnoliopsida</taxon>
        <taxon>Liliopsida</taxon>
        <taxon>Poales</taxon>
        <taxon>Poaceae</taxon>
        <taxon>BOP clade</taxon>
        <taxon>Pooideae</taxon>
        <taxon>Stipodae</taxon>
        <taxon>Brachypodieae</taxon>
        <taxon>Brachypodium</taxon>
    </lineage>
</organism>
<name>A0A2K2DFK2_BRADI</name>
<evidence type="ECO:0000313" key="2">
    <source>
        <dbReference type="EnsemblPlants" id="PNT73047"/>
    </source>
</evidence>
<dbReference type="Gramene" id="PNT73047">
    <property type="protein sequence ID" value="PNT73047"/>
    <property type="gene ID" value="BRADI_2g52655v3"/>
</dbReference>
<reference evidence="1" key="2">
    <citation type="submission" date="2017-06" db="EMBL/GenBank/DDBJ databases">
        <title>WGS assembly of Brachypodium distachyon.</title>
        <authorList>
            <consortium name="The International Brachypodium Initiative"/>
            <person name="Lucas S."/>
            <person name="Harmon-Smith M."/>
            <person name="Lail K."/>
            <person name="Tice H."/>
            <person name="Grimwood J."/>
            <person name="Bruce D."/>
            <person name="Barry K."/>
            <person name="Shu S."/>
            <person name="Lindquist E."/>
            <person name="Wang M."/>
            <person name="Pitluck S."/>
            <person name="Vogel J.P."/>
            <person name="Garvin D.F."/>
            <person name="Mockler T.C."/>
            <person name="Schmutz J."/>
            <person name="Rokhsar D."/>
            <person name="Bevan M.W."/>
        </authorList>
    </citation>
    <scope>NUCLEOTIDE SEQUENCE</scope>
    <source>
        <strain evidence="1">Bd21</strain>
    </source>
</reference>
<keyword evidence="3" id="KW-1185">Reference proteome</keyword>
<sequence length="64" mass="7735">MYVQHDSRDLEFVQRVPSISQIWYLILSVLKWSLLFKESMLVETNRFCSHLSGQLREPVRLPWK</sequence>
<dbReference type="EMBL" id="CM000881">
    <property type="protein sequence ID" value="PNT73047.1"/>
    <property type="molecule type" value="Genomic_DNA"/>
</dbReference>
<accession>A0A2K2DFK2</accession>
<reference evidence="1 2" key="1">
    <citation type="journal article" date="2010" name="Nature">
        <title>Genome sequencing and analysis of the model grass Brachypodium distachyon.</title>
        <authorList>
            <consortium name="International Brachypodium Initiative"/>
        </authorList>
    </citation>
    <scope>NUCLEOTIDE SEQUENCE [LARGE SCALE GENOMIC DNA]</scope>
    <source>
        <strain evidence="1 2">Bd21</strain>
    </source>
</reference>
<evidence type="ECO:0000313" key="1">
    <source>
        <dbReference type="EMBL" id="PNT73047.1"/>
    </source>
</evidence>
<protein>
    <submittedName>
        <fullName evidence="1 2">Uncharacterized protein</fullName>
    </submittedName>
</protein>
<evidence type="ECO:0000313" key="3">
    <source>
        <dbReference type="Proteomes" id="UP000008810"/>
    </source>
</evidence>
<gene>
    <name evidence="1" type="ORF">BRADI_2g52655v3</name>
</gene>
<dbReference type="InParanoid" id="A0A2K2DFK2"/>
<dbReference type="AlphaFoldDB" id="A0A2K2DFK2"/>
<proteinExistence type="predicted"/>
<dbReference type="Proteomes" id="UP000008810">
    <property type="component" value="Chromosome 2"/>
</dbReference>
<dbReference type="EnsemblPlants" id="PNT73047">
    <property type="protein sequence ID" value="PNT73047"/>
    <property type="gene ID" value="BRADI_2g52655v3"/>
</dbReference>